<comment type="caution">
    <text evidence="1">The sequence shown here is derived from an EMBL/GenBank/DDBJ whole genome shotgun (WGS) entry which is preliminary data.</text>
</comment>
<accession>A0A7W7RMJ1</accession>
<dbReference type="RefSeq" id="WP_184584315.1">
    <property type="nucleotide sequence ID" value="NZ_JACHJT010000002.1"/>
</dbReference>
<organism evidence="1 2">
    <name type="scientific">Lipingzhangella halophila</name>
    <dbReference type="NCBI Taxonomy" id="1783352"/>
    <lineage>
        <taxon>Bacteria</taxon>
        <taxon>Bacillati</taxon>
        <taxon>Actinomycetota</taxon>
        <taxon>Actinomycetes</taxon>
        <taxon>Streptosporangiales</taxon>
        <taxon>Nocardiopsidaceae</taxon>
        <taxon>Lipingzhangella</taxon>
    </lineage>
</organism>
<evidence type="ECO:0000313" key="1">
    <source>
        <dbReference type="EMBL" id="MBB4934735.1"/>
    </source>
</evidence>
<evidence type="ECO:0008006" key="3">
    <source>
        <dbReference type="Google" id="ProtNLM"/>
    </source>
</evidence>
<dbReference type="AlphaFoldDB" id="A0A7W7RMJ1"/>
<evidence type="ECO:0000313" key="2">
    <source>
        <dbReference type="Proteomes" id="UP000523007"/>
    </source>
</evidence>
<gene>
    <name evidence="1" type="ORF">F4561_005629</name>
</gene>
<dbReference type="InterPro" id="IPR014942">
    <property type="entry name" value="AbiEii"/>
</dbReference>
<reference evidence="1 2" key="1">
    <citation type="submission" date="2020-08" db="EMBL/GenBank/DDBJ databases">
        <title>Sequencing the genomes of 1000 actinobacteria strains.</title>
        <authorList>
            <person name="Klenk H.-P."/>
        </authorList>
    </citation>
    <scope>NUCLEOTIDE SEQUENCE [LARGE SCALE GENOMIC DNA]</scope>
    <source>
        <strain evidence="1 2">DSM 102030</strain>
    </source>
</reference>
<dbReference type="EMBL" id="JACHJT010000002">
    <property type="protein sequence ID" value="MBB4934735.1"/>
    <property type="molecule type" value="Genomic_DNA"/>
</dbReference>
<proteinExistence type="predicted"/>
<protein>
    <recommendedName>
        <fullName evidence="3">Nucleotidyltransferase AbiEii toxin of type IV toxin-antitoxin system</fullName>
    </recommendedName>
</protein>
<sequence length="299" mass="32976">MTLPYTTPPAFRRALTDRLRAVAHPRGPWPLAELQRQFAYDRLLARLYQHDSEWIVKGATALLARELAVRRTVDIDLYRATTASQAEQALREAAALDLGDWFGFETGRATPVADGTTGLRISVTARLGTTTWSSFHVDLVAENIRMTGTPDAVPALLPLDLPGLDRPGYQAYPLVDHLADKTCAILEPHGPQRRPSTRFKDLVDLVAVITQTPIPAHPQTTALHSEARRRGLSLPARFAVPDRELWERGYPAEARRAHAIPATTLDEALALAKPFLDPLLNRTAAGTWNAHTASWEPSA</sequence>
<dbReference type="Proteomes" id="UP000523007">
    <property type="component" value="Unassembled WGS sequence"/>
</dbReference>
<keyword evidence="2" id="KW-1185">Reference proteome</keyword>
<name>A0A7W7RMJ1_9ACTN</name>
<dbReference type="Pfam" id="PF08843">
    <property type="entry name" value="AbiEii"/>
    <property type="match status" value="1"/>
</dbReference>